<reference evidence="8 9" key="1">
    <citation type="submission" date="2024-01" db="EMBL/GenBank/DDBJ databases">
        <title>Uliginosibacterium soil sp. nov.</title>
        <authorList>
            <person name="Lv Y."/>
        </authorList>
    </citation>
    <scope>NUCLEOTIDE SEQUENCE [LARGE SCALE GENOMIC DNA]</scope>
    <source>
        <strain evidence="8 9">H3</strain>
    </source>
</reference>
<dbReference type="Proteomes" id="UP001331561">
    <property type="component" value="Unassembled WGS sequence"/>
</dbReference>
<keyword evidence="9" id="KW-1185">Reference proteome</keyword>
<dbReference type="PANTHER" id="PTHR38459">
    <property type="entry name" value="PROPHAGE BACTOPRENOL-LINKED GLUCOSE TRANSLOCASE HOMOLOG"/>
    <property type="match status" value="1"/>
</dbReference>
<protein>
    <submittedName>
        <fullName evidence="8">GtrA family protein</fullName>
    </submittedName>
</protein>
<dbReference type="PANTHER" id="PTHR38459:SF1">
    <property type="entry name" value="PROPHAGE BACTOPRENOL-LINKED GLUCOSE TRANSLOCASE HOMOLOG"/>
    <property type="match status" value="1"/>
</dbReference>
<dbReference type="EMBL" id="JAYXHS010000001">
    <property type="protein sequence ID" value="MEC5385598.1"/>
    <property type="molecule type" value="Genomic_DNA"/>
</dbReference>
<keyword evidence="5 6" id="KW-0472">Membrane</keyword>
<evidence type="ECO:0000313" key="9">
    <source>
        <dbReference type="Proteomes" id="UP001331561"/>
    </source>
</evidence>
<accession>A0ABU6K1D1</accession>
<dbReference type="RefSeq" id="WP_327598549.1">
    <property type="nucleotide sequence ID" value="NZ_JAYXHS010000001.1"/>
</dbReference>
<dbReference type="Pfam" id="PF04138">
    <property type="entry name" value="GtrA_DPMS_TM"/>
    <property type="match status" value="1"/>
</dbReference>
<evidence type="ECO:0000256" key="3">
    <source>
        <dbReference type="ARBA" id="ARBA00022692"/>
    </source>
</evidence>
<evidence type="ECO:0000259" key="7">
    <source>
        <dbReference type="Pfam" id="PF04138"/>
    </source>
</evidence>
<evidence type="ECO:0000256" key="2">
    <source>
        <dbReference type="ARBA" id="ARBA00009399"/>
    </source>
</evidence>
<keyword evidence="3 6" id="KW-0812">Transmembrane</keyword>
<evidence type="ECO:0000313" key="8">
    <source>
        <dbReference type="EMBL" id="MEC5385598.1"/>
    </source>
</evidence>
<keyword evidence="4 6" id="KW-1133">Transmembrane helix</keyword>
<feature type="transmembrane region" description="Helical" evidence="6">
    <location>
        <begin position="107"/>
        <end position="125"/>
    </location>
</feature>
<evidence type="ECO:0000256" key="6">
    <source>
        <dbReference type="SAM" id="Phobius"/>
    </source>
</evidence>
<evidence type="ECO:0000256" key="1">
    <source>
        <dbReference type="ARBA" id="ARBA00004141"/>
    </source>
</evidence>
<dbReference type="InterPro" id="IPR007267">
    <property type="entry name" value="GtrA_DPMS_TM"/>
</dbReference>
<evidence type="ECO:0000256" key="4">
    <source>
        <dbReference type="ARBA" id="ARBA00022989"/>
    </source>
</evidence>
<feature type="transmembrane region" description="Helical" evidence="6">
    <location>
        <begin position="35"/>
        <end position="58"/>
    </location>
</feature>
<sequence>MSVLTSQFVRFLFAGGVAAAANYGSRFAFSLWCSYEVAIVLAYLVGMTVAFLLMRAYVFDARTGKLAPQVLKFIAVNILAVLQTLLISIVLARWGLPALGVTQHVEALAHLIGVLVPVVTSYAGHRLATFK</sequence>
<comment type="caution">
    <text evidence="8">The sequence shown here is derived from an EMBL/GenBank/DDBJ whole genome shotgun (WGS) entry which is preliminary data.</text>
</comment>
<comment type="similarity">
    <text evidence="2">Belongs to the GtrA family.</text>
</comment>
<proteinExistence type="inferred from homology"/>
<feature type="transmembrane region" description="Helical" evidence="6">
    <location>
        <begin position="70"/>
        <end position="95"/>
    </location>
</feature>
<comment type="subcellular location">
    <subcellularLocation>
        <location evidence="1">Membrane</location>
        <topology evidence="1">Multi-pass membrane protein</topology>
    </subcellularLocation>
</comment>
<name>A0ABU6K1D1_9RHOO</name>
<evidence type="ECO:0000256" key="5">
    <source>
        <dbReference type="ARBA" id="ARBA00023136"/>
    </source>
</evidence>
<dbReference type="InterPro" id="IPR051401">
    <property type="entry name" value="GtrA_CellWall_Glycosyl"/>
</dbReference>
<organism evidence="8 9">
    <name type="scientific">Uliginosibacterium silvisoli</name>
    <dbReference type="NCBI Taxonomy" id="3114758"/>
    <lineage>
        <taxon>Bacteria</taxon>
        <taxon>Pseudomonadati</taxon>
        <taxon>Pseudomonadota</taxon>
        <taxon>Betaproteobacteria</taxon>
        <taxon>Rhodocyclales</taxon>
        <taxon>Zoogloeaceae</taxon>
        <taxon>Uliginosibacterium</taxon>
    </lineage>
</organism>
<feature type="domain" description="GtrA/DPMS transmembrane" evidence="7">
    <location>
        <begin position="10"/>
        <end position="130"/>
    </location>
</feature>
<gene>
    <name evidence="8" type="ORF">VVD49_07670</name>
</gene>